<dbReference type="SUPFAM" id="SSF159501">
    <property type="entry name" value="EreA/ChaN-like"/>
    <property type="match status" value="1"/>
</dbReference>
<sequence length="1384" mass="149800">MYSLTQTLAARHAQQTLTDSAVPASPTLPTPSSTTQALARASTYAPDTPPVPTSPGIASAQMRYPSLEKHFKPGKQLAYTVEHALLTEDMQRLHNQQPSFKAFIQAQLEEAFPTVRPLDAETMSINRYRINGNEVSRESSEPLMTALARMVQDILANPDKLISPERDIHTEFTHRTSLDDDLALPAATTSTLQTIARSIATQYPQAIERYWNTASPVHEDPSKHESPLNQLLTLHKRQLSILAALRVSDQTLSPESKALIDDALRYPTLDAREKNFADGGRLGVYPITVDDKTERGAMLAGAFLITKNDGSQATPPTWPNGRTLELNDTHGPVVLYTPGEGFEEFATPAQARQALADRLDQGGTAAQLLLQTLPPALQNRADGFSGDDLMRSASPSSGDVLAEAVAWMVRRQQAETKAGLDKALAPGSTTSPLLDNASAQGIDHAADWSYLLDGSNAMLARDARLTDKNQPEWLKNLSAAQEAVFLHLERAQEKSLETLAPLLAKIPSLGGFSRDRLNAAIKKQYPNAAVDADQLKVQIHTRTGIQGGRGTGQPLYDKKDSVSLTDLALNNPSGFPAIERGTFTDVKMTLALLDTQGKPVLDVAGKPVILDTDALKKLVNAVDVGGEYTKLLKQEMATDTEVGSAAQLRTAWQTNLEDAMAKEAFLSELNPDAYTEKAQQDTSTKRAVQWVDAVVDHPNPVTRPQVDGKNIVANSLVHRGLAVQGVMVIGNQTDSALVLYTPKAPDGITFREVADHKALDALLAKGEWASYIAKRKSPVSKDDIAQFKEALKEKAYNPLKLISPELITSSIKLLGSATSLKPIEGNVQEHLYTQHVQMVLDRADHQSVSSEEVAKQSTLNKIEFGIEVALIFADLIPVVGKGVSSGVRLGKAAVTALRANSKILPHLIRKPGLARTIYSDFSLAATGISNLRAAPMRPVFRATGQAGPLVARSGPRALPAPAIPPTAVASTSSGVTTVATRPSTTVAVPNRDLSAYAVPDDVIRGAHLGSNGTYNVGGNWYIRYTDVTGENRVYQIHSAFHASSGRVDIINPNAPATASRSERTVAFLQSAGNGEWRLNQMTGGVQPGNALPQAPERYMDRVLSGAAADDFVNPTDATVRTIRRWHRRDMRAHYKKLRRAVTQRPSMPALTDKSTSPETAIQNILSQPDVRGLVIGESHNDPAPFQLIIDQMQTFANSGVTTIYLEGAPFIEGSSRLNASALTEAHAQYLSPRHYDPVYTGGPTMLDVIIEARKHGINVIGLEHYELTLHSGKAAAWRAQPGYLNERLPEFNYYASQIIQKTPPWEKFVSVVGSAHMNNFVGVPGIAEQTGAVGISVSSALKGTSSRVRQPPYTKPAPIKLTRGGNFRPVGDVNIEYNIDGLLV</sequence>
<name>A0A125QE27_PSEFL</name>
<evidence type="ECO:0000313" key="4">
    <source>
        <dbReference type="Proteomes" id="UP000063434"/>
    </source>
</evidence>
<dbReference type="Gene3D" id="3.40.50.11550">
    <property type="match status" value="1"/>
</dbReference>
<evidence type="ECO:0000256" key="1">
    <source>
        <dbReference type="SAM" id="MobiDB-lite"/>
    </source>
</evidence>
<feature type="domain" description="Dermonecrotic toxin N-terminal" evidence="2">
    <location>
        <begin position="188"/>
        <end position="361"/>
    </location>
</feature>
<evidence type="ECO:0000259" key="2">
    <source>
        <dbReference type="Pfam" id="PF20178"/>
    </source>
</evidence>
<proteinExistence type="predicted"/>
<comment type="caution">
    <text evidence="3">The sequence shown here is derived from an EMBL/GenBank/DDBJ whole genome shotgun (WGS) entry which is preliminary data.</text>
</comment>
<evidence type="ECO:0000313" key="3">
    <source>
        <dbReference type="EMBL" id="KWV73723.1"/>
    </source>
</evidence>
<dbReference type="CDD" id="cd14729">
    <property type="entry name" value="RtxA-like"/>
    <property type="match status" value="1"/>
</dbReference>
<protein>
    <recommendedName>
        <fullName evidence="2">Dermonecrotic toxin N-terminal domain-containing protein</fullName>
    </recommendedName>
</protein>
<dbReference type="InterPro" id="IPR046673">
    <property type="entry name" value="ToxA_N"/>
</dbReference>
<dbReference type="PATRIC" id="fig|294.195.peg.4103"/>
<feature type="domain" description="Dermonecrotic toxin N-terminal" evidence="2">
    <location>
        <begin position="503"/>
        <end position="763"/>
    </location>
</feature>
<dbReference type="EMBL" id="LCYC01000048">
    <property type="protein sequence ID" value="KWV73723.1"/>
    <property type="molecule type" value="Genomic_DNA"/>
</dbReference>
<reference evidence="3 4" key="1">
    <citation type="submission" date="2015-05" db="EMBL/GenBank/DDBJ databases">
        <title>A genomic and transcriptomic approach to investigate the blue pigment phenotype in Pseudomonas fluorescens.</title>
        <authorList>
            <person name="Andreani N.A."/>
            <person name="Cardazzo B."/>
        </authorList>
    </citation>
    <scope>NUCLEOTIDE SEQUENCE [LARGE SCALE GENOMIC DNA]</scope>
    <source>
        <strain evidence="3 4">Ps_40</strain>
    </source>
</reference>
<accession>A0A125QE27</accession>
<feature type="compositionally biased region" description="Low complexity" evidence="1">
    <location>
        <begin position="20"/>
        <end position="35"/>
    </location>
</feature>
<dbReference type="Pfam" id="PF20178">
    <property type="entry name" value="ToxA_N"/>
    <property type="match status" value="2"/>
</dbReference>
<dbReference type="Proteomes" id="UP000063434">
    <property type="component" value="Unassembled WGS sequence"/>
</dbReference>
<gene>
    <name evidence="3" type="ORF">PFL603g_03834</name>
</gene>
<feature type="region of interest" description="Disordered" evidence="1">
    <location>
        <begin position="15"/>
        <end position="35"/>
    </location>
</feature>
<organism evidence="3 4">
    <name type="scientific">Pseudomonas fluorescens</name>
    <dbReference type="NCBI Taxonomy" id="294"/>
    <lineage>
        <taxon>Bacteria</taxon>
        <taxon>Pseudomonadati</taxon>
        <taxon>Pseudomonadota</taxon>
        <taxon>Gammaproteobacteria</taxon>
        <taxon>Pseudomonadales</taxon>
        <taxon>Pseudomonadaceae</taxon>
        <taxon>Pseudomonas</taxon>
    </lineage>
</organism>